<evidence type="ECO:0000313" key="2">
    <source>
        <dbReference type="Proteomes" id="UP001610563"/>
    </source>
</evidence>
<gene>
    <name evidence="1" type="ORF">BJX66DRAFT_180965</name>
</gene>
<protein>
    <submittedName>
        <fullName evidence="1">Uncharacterized protein</fullName>
    </submittedName>
</protein>
<name>A0ABR4GM99_9EURO</name>
<proteinExistence type="predicted"/>
<accession>A0ABR4GM99</accession>
<organism evidence="1 2">
    <name type="scientific">Aspergillus keveii</name>
    <dbReference type="NCBI Taxonomy" id="714993"/>
    <lineage>
        <taxon>Eukaryota</taxon>
        <taxon>Fungi</taxon>
        <taxon>Dikarya</taxon>
        <taxon>Ascomycota</taxon>
        <taxon>Pezizomycotina</taxon>
        <taxon>Eurotiomycetes</taxon>
        <taxon>Eurotiomycetidae</taxon>
        <taxon>Eurotiales</taxon>
        <taxon>Aspergillaceae</taxon>
        <taxon>Aspergillus</taxon>
        <taxon>Aspergillus subgen. Nidulantes</taxon>
    </lineage>
</organism>
<comment type="caution">
    <text evidence="1">The sequence shown here is derived from an EMBL/GenBank/DDBJ whole genome shotgun (WGS) entry which is preliminary data.</text>
</comment>
<dbReference type="Gene3D" id="3.40.630.30">
    <property type="match status" value="1"/>
</dbReference>
<evidence type="ECO:0000313" key="1">
    <source>
        <dbReference type="EMBL" id="KAL2800173.1"/>
    </source>
</evidence>
<dbReference type="Proteomes" id="UP001610563">
    <property type="component" value="Unassembled WGS sequence"/>
</dbReference>
<reference evidence="1 2" key="1">
    <citation type="submission" date="2024-07" db="EMBL/GenBank/DDBJ databases">
        <title>Section-level genome sequencing and comparative genomics of Aspergillus sections Usti and Cavernicolus.</title>
        <authorList>
            <consortium name="Lawrence Berkeley National Laboratory"/>
            <person name="Nybo J.L."/>
            <person name="Vesth T.C."/>
            <person name="Theobald S."/>
            <person name="Frisvad J.C."/>
            <person name="Larsen T.O."/>
            <person name="Kjaerboelling I."/>
            <person name="Rothschild-Mancinelli K."/>
            <person name="Lyhne E.K."/>
            <person name="Kogle M.E."/>
            <person name="Barry K."/>
            <person name="Clum A."/>
            <person name="Na H."/>
            <person name="Ledsgaard L."/>
            <person name="Lin J."/>
            <person name="Lipzen A."/>
            <person name="Kuo A."/>
            <person name="Riley R."/>
            <person name="Mondo S."/>
            <person name="Labutti K."/>
            <person name="Haridas S."/>
            <person name="Pangalinan J."/>
            <person name="Salamov A.A."/>
            <person name="Simmons B.A."/>
            <person name="Magnuson J.K."/>
            <person name="Chen J."/>
            <person name="Drula E."/>
            <person name="Henrissat B."/>
            <person name="Wiebenga A."/>
            <person name="Lubbers R.J."/>
            <person name="Gomes A.C."/>
            <person name="Makela M.R."/>
            <person name="Stajich J."/>
            <person name="Grigoriev I.V."/>
            <person name="Mortensen U.H."/>
            <person name="De Vries R.P."/>
            <person name="Baker S.E."/>
            <person name="Andersen M.R."/>
        </authorList>
    </citation>
    <scope>NUCLEOTIDE SEQUENCE [LARGE SCALE GENOMIC DNA]</scope>
    <source>
        <strain evidence="1 2">CBS 209.92</strain>
    </source>
</reference>
<keyword evidence="2" id="KW-1185">Reference proteome</keyword>
<dbReference type="EMBL" id="JBFTWV010000004">
    <property type="protein sequence ID" value="KAL2800173.1"/>
    <property type="molecule type" value="Genomic_DNA"/>
</dbReference>
<sequence>MPDAPSQIVPSTSIWTAYFLDLLVLINMTNPITPPPRFEIRKLGPEHLEWAKAIIAHSNVFHSPVWSKIYPEDQTARFYATFDGATHLVQHQIDSGLSYGVFDKEYVFKRPESAETGGAVYFQNESDRDSNLSGDEVLDQMDFPLASIALAFDAADPMEMARVAPLIQALPDFATFAPRLEARDTREKSSWEATGPFQVLKRMGTATRSDYMGLGITKTMAHWLMFDASEKGFRGINIECYHDAVNHIWTHPPKPFSAERVAVFSVDEYDTQKEGEDGEVVRPYAHVGQALSKVYVHLK</sequence>